<gene>
    <name evidence="6" type="ORF">C7446_1548</name>
</gene>
<dbReference type="Gene3D" id="2.50.20.10">
    <property type="entry name" value="Lipoprotein localisation LolA/LolB/LppX"/>
    <property type="match status" value="1"/>
</dbReference>
<comment type="caution">
    <text evidence="6">The sequence shown here is derived from an EMBL/GenBank/DDBJ whole genome shotgun (WGS) entry which is preliminary data.</text>
</comment>
<feature type="chain" id="PRO_5019067433" description="Outer membrane lipoprotein carrier protein LolA" evidence="5">
    <location>
        <begin position="26"/>
        <end position="186"/>
    </location>
</feature>
<dbReference type="InterPro" id="IPR029046">
    <property type="entry name" value="LolA/LolB/LppX"/>
</dbReference>
<evidence type="ECO:0000313" key="7">
    <source>
        <dbReference type="Proteomes" id="UP000281975"/>
    </source>
</evidence>
<sequence>MMPSLFYRPAALLLLFMLGLTPARAMTLTTLDQQLSRQGDVSGTFEQHRYLADLETTIDGHGRYAFEQGERVRWHLLAPVEQDLVLGRQGVEQGGEMFRDDPAGIARLILQVMQGDLATLRSRFKVKLSGAPTDWQAHLTPRGEALGRYLDRIELAGDRHMRHVRMLMHNGDRLDIQLQPNSTDAR</sequence>
<accession>A0A420WXC9</accession>
<protein>
    <recommendedName>
        <fullName evidence="8">Outer membrane lipoprotein carrier protein LolA</fullName>
    </recommendedName>
</protein>
<dbReference type="CDD" id="cd16325">
    <property type="entry name" value="LolA"/>
    <property type="match status" value="1"/>
</dbReference>
<evidence type="ECO:0000256" key="1">
    <source>
        <dbReference type="ARBA" id="ARBA00011245"/>
    </source>
</evidence>
<evidence type="ECO:0000256" key="3">
    <source>
        <dbReference type="ARBA" id="ARBA00022729"/>
    </source>
</evidence>
<evidence type="ECO:0008006" key="8">
    <source>
        <dbReference type="Google" id="ProtNLM"/>
    </source>
</evidence>
<evidence type="ECO:0000256" key="5">
    <source>
        <dbReference type="SAM" id="SignalP"/>
    </source>
</evidence>
<name>A0A420WXC9_9GAMM</name>
<dbReference type="Proteomes" id="UP000281975">
    <property type="component" value="Unassembled WGS sequence"/>
</dbReference>
<reference evidence="6 7" key="1">
    <citation type="submission" date="2018-10" db="EMBL/GenBank/DDBJ databases">
        <title>Genomic Encyclopedia of Type Strains, Phase IV (KMG-IV): sequencing the most valuable type-strain genomes for metagenomic binning, comparative biology and taxonomic classification.</title>
        <authorList>
            <person name="Goeker M."/>
        </authorList>
    </citation>
    <scope>NUCLEOTIDE SEQUENCE [LARGE SCALE GENOMIC DNA]</scope>
    <source>
        <strain evidence="6 7">DSM 23229</strain>
    </source>
</reference>
<feature type="signal peptide" evidence="5">
    <location>
        <begin position="1"/>
        <end position="25"/>
    </location>
</feature>
<keyword evidence="2" id="KW-0813">Transport</keyword>
<keyword evidence="7" id="KW-1185">Reference proteome</keyword>
<organism evidence="6 7">
    <name type="scientific">Kushneria sinocarnis</name>
    <dbReference type="NCBI Taxonomy" id="595502"/>
    <lineage>
        <taxon>Bacteria</taxon>
        <taxon>Pseudomonadati</taxon>
        <taxon>Pseudomonadota</taxon>
        <taxon>Gammaproteobacteria</taxon>
        <taxon>Oceanospirillales</taxon>
        <taxon>Halomonadaceae</taxon>
        <taxon>Kushneria</taxon>
    </lineage>
</organism>
<dbReference type="AlphaFoldDB" id="A0A420WXC9"/>
<dbReference type="InterPro" id="IPR004564">
    <property type="entry name" value="OM_lipoprot_carrier_LolA-like"/>
</dbReference>
<dbReference type="OrthoDB" id="6372173at2"/>
<evidence type="ECO:0000256" key="2">
    <source>
        <dbReference type="ARBA" id="ARBA00022448"/>
    </source>
</evidence>
<evidence type="ECO:0000256" key="4">
    <source>
        <dbReference type="ARBA" id="ARBA00022927"/>
    </source>
</evidence>
<dbReference type="SUPFAM" id="SSF89392">
    <property type="entry name" value="Prokaryotic lipoproteins and lipoprotein localization factors"/>
    <property type="match status" value="1"/>
</dbReference>
<keyword evidence="3 5" id="KW-0732">Signal</keyword>
<dbReference type="RefSeq" id="WP_121172508.1">
    <property type="nucleotide sequence ID" value="NZ_RBIN01000004.1"/>
</dbReference>
<proteinExistence type="predicted"/>
<keyword evidence="4" id="KW-0653">Protein transport</keyword>
<evidence type="ECO:0000313" key="6">
    <source>
        <dbReference type="EMBL" id="RKR04343.1"/>
    </source>
</evidence>
<dbReference type="GO" id="GO:0015031">
    <property type="term" value="P:protein transport"/>
    <property type="evidence" value="ECO:0007669"/>
    <property type="project" value="UniProtKB-KW"/>
</dbReference>
<dbReference type="EMBL" id="RBIN01000004">
    <property type="protein sequence ID" value="RKR04343.1"/>
    <property type="molecule type" value="Genomic_DNA"/>
</dbReference>
<comment type="subunit">
    <text evidence="1">Monomer.</text>
</comment>